<name>M1WQ21_PSEP2</name>
<evidence type="ECO:0000313" key="5">
    <source>
        <dbReference type="EMBL" id="CCH47407.1"/>
    </source>
</evidence>
<evidence type="ECO:0000256" key="3">
    <source>
        <dbReference type="SAM" id="SignalP"/>
    </source>
</evidence>
<keyword evidence="2" id="KW-0812">Transmembrane</keyword>
<feature type="domain" description="Tim44-like" evidence="4">
    <location>
        <begin position="114"/>
        <end position="246"/>
    </location>
</feature>
<dbReference type="InterPro" id="IPR032710">
    <property type="entry name" value="NTF2-like_dom_sf"/>
</dbReference>
<dbReference type="HOGENOM" id="CLU_986000_0_0_7"/>
<keyword evidence="2" id="KW-0472">Membrane</keyword>
<protein>
    <recommendedName>
        <fullName evidence="4">Tim44-like domain-containing protein</fullName>
    </recommendedName>
</protein>
<dbReference type="Pfam" id="PF04280">
    <property type="entry name" value="Tim44"/>
    <property type="match status" value="1"/>
</dbReference>
<dbReference type="BioCyc" id="DPIE1322246:BN4_RS00885-MONOMER"/>
<accession>M1WQ21</accession>
<dbReference type="STRING" id="1322246.BN4_10167"/>
<dbReference type="KEGG" id="dpi:BN4_10167"/>
<dbReference type="AlphaFoldDB" id="M1WQ21"/>
<dbReference type="SMART" id="SM00978">
    <property type="entry name" value="Tim44"/>
    <property type="match status" value="1"/>
</dbReference>
<dbReference type="InterPro" id="IPR007379">
    <property type="entry name" value="Tim44-like_dom"/>
</dbReference>
<organism evidence="5 6">
    <name type="scientific">Pseudodesulfovibrio piezophilus (strain DSM 21447 / JCM 15486 / C1TLV30)</name>
    <name type="common">Desulfovibrio piezophilus</name>
    <dbReference type="NCBI Taxonomy" id="1322246"/>
    <lineage>
        <taxon>Bacteria</taxon>
        <taxon>Pseudomonadati</taxon>
        <taxon>Thermodesulfobacteriota</taxon>
        <taxon>Desulfovibrionia</taxon>
        <taxon>Desulfovibrionales</taxon>
        <taxon>Desulfovibrionaceae</taxon>
    </lineage>
</organism>
<proteinExistence type="predicted"/>
<evidence type="ECO:0000256" key="1">
    <source>
        <dbReference type="SAM" id="MobiDB-lite"/>
    </source>
</evidence>
<feature type="transmembrane region" description="Helical" evidence="2">
    <location>
        <begin position="44"/>
        <end position="62"/>
    </location>
</feature>
<evidence type="ECO:0000259" key="4">
    <source>
        <dbReference type="SMART" id="SM00978"/>
    </source>
</evidence>
<gene>
    <name evidence="5" type="ordered locus">BN4_10167</name>
</gene>
<dbReference type="Proteomes" id="UP000011724">
    <property type="component" value="Chromosome"/>
</dbReference>
<reference evidence="5 6" key="1">
    <citation type="journal article" date="2013" name="PLoS ONE">
        <title>The first genomic and proteomic characterization of a deep-sea sulfate reducer: insights into the piezophilic lifestyle of Desulfovibrio piezophilus.</title>
        <authorList>
            <person name="Pradel N."/>
            <person name="Ji B."/>
            <person name="Gimenez G."/>
            <person name="Talla E."/>
            <person name="Lenoble P."/>
            <person name="Garel M."/>
            <person name="Tamburini C."/>
            <person name="Fourquet P."/>
            <person name="Lebrun R."/>
            <person name="Bertin P."/>
            <person name="Denis Y."/>
            <person name="Pophillat M."/>
            <person name="Barbe V."/>
            <person name="Ollivier B."/>
            <person name="Dolla A."/>
        </authorList>
    </citation>
    <scope>NUCLEOTIDE SEQUENCE [LARGE SCALE GENOMIC DNA]</scope>
    <source>
        <strain evidence="6">DSM 10523 / SB164P1</strain>
    </source>
</reference>
<dbReference type="SUPFAM" id="SSF54427">
    <property type="entry name" value="NTF2-like"/>
    <property type="match status" value="1"/>
</dbReference>
<keyword evidence="6" id="KW-1185">Reference proteome</keyword>
<feature type="region of interest" description="Disordered" evidence="1">
    <location>
        <begin position="68"/>
        <end position="93"/>
    </location>
</feature>
<keyword evidence="3" id="KW-0732">Signal</keyword>
<feature type="signal peptide" evidence="3">
    <location>
        <begin position="1"/>
        <end position="34"/>
    </location>
</feature>
<dbReference type="PANTHER" id="PTHR41542:SF1">
    <property type="entry name" value="BLL5807 PROTEIN"/>
    <property type="match status" value="1"/>
</dbReference>
<keyword evidence="2" id="KW-1133">Transmembrane helix</keyword>
<dbReference type="PANTHER" id="PTHR41542">
    <property type="entry name" value="BLL5807 PROTEIN"/>
    <property type="match status" value="1"/>
</dbReference>
<feature type="compositionally biased region" description="Basic and acidic residues" evidence="1">
    <location>
        <begin position="72"/>
        <end position="82"/>
    </location>
</feature>
<evidence type="ECO:0000256" key="2">
    <source>
        <dbReference type="SAM" id="Phobius"/>
    </source>
</evidence>
<dbReference type="Gene3D" id="3.10.450.240">
    <property type="match status" value="1"/>
</dbReference>
<reference evidence="6" key="2">
    <citation type="journal article" date="2013" name="Stand. Genomic Sci.">
        <title>Complete genome sequence of Desulfocapsa sulfexigens, a marine deltaproteobacterium specialized in disproportionating inorganic sulfur compounds.</title>
        <authorList>
            <person name="Finster K.W."/>
            <person name="Kjeldsen K.U."/>
            <person name="Kube M."/>
            <person name="Reinhardt R."/>
            <person name="Mussmann M."/>
            <person name="Amann R."/>
            <person name="Schreiber L."/>
        </authorList>
    </citation>
    <scope>NUCLEOTIDE SEQUENCE [LARGE SCALE GENOMIC DNA]</scope>
    <source>
        <strain evidence="6">DSM 10523 / SB164P1</strain>
    </source>
</reference>
<evidence type="ECO:0000313" key="6">
    <source>
        <dbReference type="Proteomes" id="UP000011724"/>
    </source>
</evidence>
<dbReference type="eggNOG" id="COG4395">
    <property type="taxonomic scope" value="Bacteria"/>
</dbReference>
<sequence>MIQIKKMIQCLLALWCRCLAVLLLIPATVLPAFAEQQTPSSGGHILNILLLGVIAYFLVRMFRRRMGGGSNSEKHSDNDTSKNSRPQGRVLRPMDRHEAARQMWGQLGSEKNDSQTGDAQAEIRVDGFDEAEFIEGAKILFSRFQQASDSQDFDELKIFLSDEVYTDAVKQSQEFPSGVRTEIMLLDARLMEVKTEEGRTLASVFYDAQIRRGVSGEQPMQIKAVWDFSREDAMEKSLWTLEKINKVDQ</sequence>
<feature type="chain" id="PRO_5004018917" description="Tim44-like domain-containing protein" evidence="3">
    <location>
        <begin position="35"/>
        <end position="249"/>
    </location>
</feature>
<dbReference type="PATRIC" id="fig|879567.3.peg.173"/>
<dbReference type="EMBL" id="FO203427">
    <property type="protein sequence ID" value="CCH47407.1"/>
    <property type="molecule type" value="Genomic_DNA"/>
</dbReference>